<sequence length="75" mass="8330">RSLPLSSKPNPAGGLGNRVVAWLHTFLEPKPEFESKPLPLFFLENTVGILTMSRKQVRVLATLTSGLGKIMSWMH</sequence>
<dbReference type="Proteomes" id="UP001314170">
    <property type="component" value="Unassembled WGS sequence"/>
</dbReference>
<keyword evidence="2" id="KW-1185">Reference proteome</keyword>
<accession>A0AAV1RU95</accession>
<dbReference type="EMBL" id="CAWUPB010001159">
    <property type="protein sequence ID" value="CAK7339941.1"/>
    <property type="molecule type" value="Genomic_DNA"/>
</dbReference>
<reference evidence="1 2" key="1">
    <citation type="submission" date="2024-01" db="EMBL/GenBank/DDBJ databases">
        <authorList>
            <person name="Waweru B."/>
        </authorList>
    </citation>
    <scope>NUCLEOTIDE SEQUENCE [LARGE SCALE GENOMIC DNA]</scope>
</reference>
<feature type="non-terminal residue" evidence="1">
    <location>
        <position position="1"/>
    </location>
</feature>
<feature type="non-terminal residue" evidence="1">
    <location>
        <position position="75"/>
    </location>
</feature>
<proteinExistence type="predicted"/>
<comment type="caution">
    <text evidence="1">The sequence shown here is derived from an EMBL/GenBank/DDBJ whole genome shotgun (WGS) entry which is preliminary data.</text>
</comment>
<name>A0AAV1RU95_9ROSI</name>
<protein>
    <submittedName>
        <fullName evidence="1">Uncharacterized protein</fullName>
    </submittedName>
</protein>
<dbReference type="AlphaFoldDB" id="A0AAV1RU95"/>
<evidence type="ECO:0000313" key="2">
    <source>
        <dbReference type="Proteomes" id="UP001314170"/>
    </source>
</evidence>
<evidence type="ECO:0000313" key="1">
    <source>
        <dbReference type="EMBL" id="CAK7339941.1"/>
    </source>
</evidence>
<organism evidence="1 2">
    <name type="scientific">Dovyalis caffra</name>
    <dbReference type="NCBI Taxonomy" id="77055"/>
    <lineage>
        <taxon>Eukaryota</taxon>
        <taxon>Viridiplantae</taxon>
        <taxon>Streptophyta</taxon>
        <taxon>Embryophyta</taxon>
        <taxon>Tracheophyta</taxon>
        <taxon>Spermatophyta</taxon>
        <taxon>Magnoliopsida</taxon>
        <taxon>eudicotyledons</taxon>
        <taxon>Gunneridae</taxon>
        <taxon>Pentapetalae</taxon>
        <taxon>rosids</taxon>
        <taxon>fabids</taxon>
        <taxon>Malpighiales</taxon>
        <taxon>Salicaceae</taxon>
        <taxon>Flacourtieae</taxon>
        <taxon>Dovyalis</taxon>
    </lineage>
</organism>
<gene>
    <name evidence="1" type="ORF">DCAF_LOCUS15019</name>
</gene>